<proteinExistence type="inferred from homology"/>
<dbReference type="PANTHER" id="PTHR33991:SF1">
    <property type="entry name" value="DNA REPAIR PROTEIN RECO"/>
    <property type="match status" value="1"/>
</dbReference>
<dbReference type="Pfam" id="PF11967">
    <property type="entry name" value="RecO_N"/>
    <property type="match status" value="1"/>
</dbReference>
<keyword evidence="4" id="KW-0233">DNA recombination</keyword>
<evidence type="ECO:0000256" key="1">
    <source>
        <dbReference type="ARBA" id="ARBA00007452"/>
    </source>
</evidence>
<dbReference type="Gene3D" id="2.40.50.140">
    <property type="entry name" value="Nucleic acid-binding proteins"/>
    <property type="match status" value="1"/>
</dbReference>
<reference evidence="8" key="1">
    <citation type="submission" date="2018-05" db="EMBL/GenBank/DDBJ databases">
        <authorList>
            <person name="Lanie J.A."/>
            <person name="Ng W.-L."/>
            <person name="Kazmierczak K.M."/>
            <person name="Andrzejewski T.M."/>
            <person name="Davidsen T.M."/>
            <person name="Wayne K.J."/>
            <person name="Tettelin H."/>
            <person name="Glass J.I."/>
            <person name="Rusch D."/>
            <person name="Podicherti R."/>
            <person name="Tsui H.-C.T."/>
            <person name="Winkler M.E."/>
        </authorList>
    </citation>
    <scope>NUCLEOTIDE SEQUENCE</scope>
</reference>
<evidence type="ECO:0000256" key="2">
    <source>
        <dbReference type="ARBA" id="ARBA00021310"/>
    </source>
</evidence>
<evidence type="ECO:0000313" key="8">
    <source>
        <dbReference type="EMBL" id="SVA96910.1"/>
    </source>
</evidence>
<evidence type="ECO:0000256" key="5">
    <source>
        <dbReference type="ARBA" id="ARBA00023204"/>
    </source>
</evidence>
<evidence type="ECO:0000259" key="7">
    <source>
        <dbReference type="Pfam" id="PF11967"/>
    </source>
</evidence>
<accession>A0A382A5V6</accession>
<dbReference type="InterPro" id="IPR037278">
    <property type="entry name" value="ARFGAP/RecO"/>
</dbReference>
<dbReference type="PANTHER" id="PTHR33991">
    <property type="entry name" value="DNA REPAIR PROTEIN RECO"/>
    <property type="match status" value="1"/>
</dbReference>
<sequence length="260" mass="28991">MAPPRSYHSEALILKHSPFGEADLLVTFFTKERGKVRAVARGARRSNSKLVGHLEPLTQVSLSLAQGRGGLDHVSQAQLMESFASLKDDLEAITKGFYLAELVDGFGSEANTNPPLYHLALATLKAIGEDPESELPLRFFELRLLKVSGLMPELYCCVECRTDLAPDSHRFSPDVGGALCLECRPAEAHVRPLSLRALKVLRLLDRSQNNQIPSIQMDNPLALEIRSLLKMSVEYWLDKQIQSNSFLEQLHREEKPGVYS</sequence>
<organism evidence="8">
    <name type="scientific">marine metagenome</name>
    <dbReference type="NCBI Taxonomy" id="408172"/>
    <lineage>
        <taxon>unclassified sequences</taxon>
        <taxon>metagenomes</taxon>
        <taxon>ecological metagenomes</taxon>
    </lineage>
</organism>
<name>A0A382A5V6_9ZZZZ</name>
<dbReference type="Pfam" id="PF02565">
    <property type="entry name" value="RecO_C"/>
    <property type="match status" value="1"/>
</dbReference>
<dbReference type="InterPro" id="IPR022572">
    <property type="entry name" value="DNA_rep/recomb_RecO_N"/>
</dbReference>
<dbReference type="GO" id="GO:0006310">
    <property type="term" value="P:DNA recombination"/>
    <property type="evidence" value="ECO:0007669"/>
    <property type="project" value="UniProtKB-KW"/>
</dbReference>
<dbReference type="GO" id="GO:0043590">
    <property type="term" value="C:bacterial nucleoid"/>
    <property type="evidence" value="ECO:0007669"/>
    <property type="project" value="TreeGrafter"/>
</dbReference>
<dbReference type="HAMAP" id="MF_00201">
    <property type="entry name" value="RecO"/>
    <property type="match status" value="1"/>
</dbReference>
<keyword evidence="5" id="KW-0234">DNA repair</keyword>
<keyword evidence="3" id="KW-0227">DNA damage</keyword>
<dbReference type="SUPFAM" id="SSF57863">
    <property type="entry name" value="ArfGap/RecO-like zinc finger"/>
    <property type="match status" value="1"/>
</dbReference>
<dbReference type="InterPro" id="IPR003717">
    <property type="entry name" value="RecO"/>
</dbReference>
<dbReference type="SUPFAM" id="SSF50249">
    <property type="entry name" value="Nucleic acid-binding proteins"/>
    <property type="match status" value="1"/>
</dbReference>
<feature type="domain" description="DNA replication/recombination mediator RecO N-terminal" evidence="7">
    <location>
        <begin position="6"/>
        <end position="83"/>
    </location>
</feature>
<gene>
    <name evidence="8" type="ORF">METZ01_LOCUS149764</name>
</gene>
<dbReference type="EMBL" id="UINC01024036">
    <property type="protein sequence ID" value="SVA96910.1"/>
    <property type="molecule type" value="Genomic_DNA"/>
</dbReference>
<comment type="similarity">
    <text evidence="1">Belongs to the RecO family.</text>
</comment>
<dbReference type="GO" id="GO:0006302">
    <property type="term" value="P:double-strand break repair"/>
    <property type="evidence" value="ECO:0007669"/>
    <property type="project" value="TreeGrafter"/>
</dbReference>
<evidence type="ECO:0000256" key="6">
    <source>
        <dbReference type="ARBA" id="ARBA00033409"/>
    </source>
</evidence>
<dbReference type="NCBIfam" id="TIGR00613">
    <property type="entry name" value="reco"/>
    <property type="match status" value="1"/>
</dbReference>
<dbReference type="Gene3D" id="1.20.1440.120">
    <property type="entry name" value="Recombination protein O, C-terminal domain"/>
    <property type="match status" value="1"/>
</dbReference>
<evidence type="ECO:0000256" key="3">
    <source>
        <dbReference type="ARBA" id="ARBA00022763"/>
    </source>
</evidence>
<dbReference type="InterPro" id="IPR042242">
    <property type="entry name" value="RecO_C"/>
</dbReference>
<dbReference type="InterPro" id="IPR012340">
    <property type="entry name" value="NA-bd_OB-fold"/>
</dbReference>
<evidence type="ECO:0000256" key="4">
    <source>
        <dbReference type="ARBA" id="ARBA00023172"/>
    </source>
</evidence>
<protein>
    <recommendedName>
        <fullName evidence="2">DNA repair protein RecO</fullName>
    </recommendedName>
    <alternativeName>
        <fullName evidence="6">Recombination protein O</fullName>
    </alternativeName>
</protein>
<dbReference type="AlphaFoldDB" id="A0A382A5V6"/>